<dbReference type="EMBL" id="QUAC01000481">
    <property type="protein sequence ID" value="REK84569.1"/>
    <property type="molecule type" value="Genomic_DNA"/>
</dbReference>
<dbReference type="InterPro" id="IPR011335">
    <property type="entry name" value="Restrct_endonuc-II-like"/>
</dbReference>
<proteinExistence type="predicted"/>
<dbReference type="SUPFAM" id="SSF52980">
    <property type="entry name" value="Restriction endonuclease-like"/>
    <property type="match status" value="1"/>
</dbReference>
<dbReference type="InterPro" id="IPR012296">
    <property type="entry name" value="Nuclease_put_TT1808"/>
</dbReference>
<dbReference type="PANTHER" id="PTHR35400">
    <property type="entry name" value="SLR1083 PROTEIN"/>
    <property type="match status" value="1"/>
</dbReference>
<organism evidence="2 3">
    <name type="scientific">Streptomyces inhibens</name>
    <dbReference type="NCBI Taxonomy" id="2293571"/>
    <lineage>
        <taxon>Bacteria</taxon>
        <taxon>Bacillati</taxon>
        <taxon>Actinomycetota</taxon>
        <taxon>Actinomycetes</taxon>
        <taxon>Kitasatosporales</taxon>
        <taxon>Streptomycetaceae</taxon>
        <taxon>Streptomyces</taxon>
    </lineage>
</organism>
<dbReference type="GO" id="GO:0004519">
    <property type="term" value="F:endonuclease activity"/>
    <property type="evidence" value="ECO:0007669"/>
    <property type="project" value="UniProtKB-KW"/>
</dbReference>
<evidence type="ECO:0000313" key="2">
    <source>
        <dbReference type="EMBL" id="REK84569.1"/>
    </source>
</evidence>
<dbReference type="InterPro" id="IPR008538">
    <property type="entry name" value="Uma2"/>
</dbReference>
<keyword evidence="3" id="KW-1185">Reference proteome</keyword>
<dbReference type="OrthoDB" id="4316356at2"/>
<comment type="caution">
    <text evidence="2">The sequence shown here is derived from an EMBL/GenBank/DDBJ whole genome shotgun (WGS) entry which is preliminary data.</text>
</comment>
<keyword evidence="2" id="KW-0255">Endonuclease</keyword>
<gene>
    <name evidence="2" type="ORF">DY245_42530</name>
</gene>
<dbReference type="Gene3D" id="3.90.1570.10">
    <property type="entry name" value="tt1808, chain A"/>
    <property type="match status" value="1"/>
</dbReference>
<dbReference type="PANTHER" id="PTHR35400:SF3">
    <property type="entry name" value="SLL1072 PROTEIN"/>
    <property type="match status" value="1"/>
</dbReference>
<accession>A0A371PQE7</accession>
<dbReference type="CDD" id="cd06260">
    <property type="entry name" value="DUF820-like"/>
    <property type="match status" value="1"/>
</dbReference>
<dbReference type="RefSeq" id="WP_128512453.1">
    <property type="nucleotide sequence ID" value="NZ_JBQTDD010000002.1"/>
</dbReference>
<dbReference type="Proteomes" id="UP000262477">
    <property type="component" value="Unassembled WGS sequence"/>
</dbReference>
<dbReference type="AlphaFoldDB" id="A0A371PQE7"/>
<dbReference type="Pfam" id="PF05685">
    <property type="entry name" value="Uma2"/>
    <property type="match status" value="1"/>
</dbReference>
<name>A0A371PQE7_STRIH</name>
<sequence>MTISLERTDRIEMAEPNEPTLDELFERLEQSVPEGYKFEIVGGAVHMSPQRATHWETILDIVEHLRTRYPKKRVLSDVRIDFPGRLNGFASDVVAMAEDYAKTEKGRWRYQDIDFVAEVISEGTAANDYGPKKAVYAAAEVPVYVIADPYIGRCRVFTRPQDGNYKDDVTLVYGQPIDLTDTVVGITISTDDFPRD</sequence>
<evidence type="ECO:0000259" key="1">
    <source>
        <dbReference type="Pfam" id="PF05685"/>
    </source>
</evidence>
<keyword evidence="2" id="KW-0378">Hydrolase</keyword>
<evidence type="ECO:0000313" key="3">
    <source>
        <dbReference type="Proteomes" id="UP000262477"/>
    </source>
</evidence>
<feature type="domain" description="Putative restriction endonuclease" evidence="1">
    <location>
        <begin position="23"/>
        <end position="189"/>
    </location>
</feature>
<reference evidence="2 3" key="1">
    <citation type="submission" date="2018-08" db="EMBL/GenBank/DDBJ databases">
        <title>Streptomyces NEAU-D10 sp. nov., a novel Actinomycete isolated from soil.</title>
        <authorList>
            <person name="Jin L."/>
        </authorList>
    </citation>
    <scope>NUCLEOTIDE SEQUENCE [LARGE SCALE GENOMIC DNA]</scope>
    <source>
        <strain evidence="2 3">NEAU-D10</strain>
    </source>
</reference>
<protein>
    <submittedName>
        <fullName evidence="2">Uma2 family endonuclease</fullName>
    </submittedName>
</protein>
<keyword evidence="2" id="KW-0540">Nuclease</keyword>